<dbReference type="AlphaFoldDB" id="A0A0D0D348"/>
<protein>
    <submittedName>
        <fullName evidence="1">Uncharacterized protein</fullName>
    </submittedName>
</protein>
<sequence>MKDGLVPWMQIYTQRSDYISGKYLPQGTKLREPSKLQKKEVMSLLEFWRDRQKLDLADIFTFRKWRDAILWKLIPTKREHTEKGWQQRGRERQHPTIGQWIPKSLRMIREAQPKKKSPVMSADSQVPHPNILVSECGLEVLDILLNQVRHGKASQRYGTG</sequence>
<dbReference type="Proteomes" id="UP000054538">
    <property type="component" value="Unassembled WGS sequence"/>
</dbReference>
<dbReference type="HOGENOM" id="CLU_1652728_0_0_1"/>
<dbReference type="InParanoid" id="A0A0D0D348"/>
<dbReference type="EMBL" id="KN826770">
    <property type="protein sequence ID" value="KIK77946.1"/>
    <property type="molecule type" value="Genomic_DNA"/>
</dbReference>
<evidence type="ECO:0000313" key="1">
    <source>
        <dbReference type="EMBL" id="KIK77946.1"/>
    </source>
</evidence>
<reference evidence="2" key="2">
    <citation type="submission" date="2015-01" db="EMBL/GenBank/DDBJ databases">
        <title>Evolutionary Origins and Diversification of the Mycorrhizal Mutualists.</title>
        <authorList>
            <consortium name="DOE Joint Genome Institute"/>
            <consortium name="Mycorrhizal Genomics Consortium"/>
            <person name="Kohler A."/>
            <person name="Kuo A."/>
            <person name="Nagy L.G."/>
            <person name="Floudas D."/>
            <person name="Copeland A."/>
            <person name="Barry K.W."/>
            <person name="Cichocki N."/>
            <person name="Veneault-Fourrey C."/>
            <person name="LaButti K."/>
            <person name="Lindquist E.A."/>
            <person name="Lipzen A."/>
            <person name="Lundell T."/>
            <person name="Morin E."/>
            <person name="Murat C."/>
            <person name="Riley R."/>
            <person name="Ohm R."/>
            <person name="Sun H."/>
            <person name="Tunlid A."/>
            <person name="Henrissat B."/>
            <person name="Grigoriev I.V."/>
            <person name="Hibbett D.S."/>
            <person name="Martin F."/>
        </authorList>
    </citation>
    <scope>NUCLEOTIDE SEQUENCE [LARGE SCALE GENOMIC DNA]</scope>
    <source>
        <strain evidence="2">Ve08.2h10</strain>
    </source>
</reference>
<keyword evidence="2" id="KW-1185">Reference proteome</keyword>
<gene>
    <name evidence="1" type="ORF">PAXRUDRAFT_165317</name>
</gene>
<proteinExistence type="predicted"/>
<organism evidence="1 2">
    <name type="scientific">Paxillus rubicundulus Ve08.2h10</name>
    <dbReference type="NCBI Taxonomy" id="930991"/>
    <lineage>
        <taxon>Eukaryota</taxon>
        <taxon>Fungi</taxon>
        <taxon>Dikarya</taxon>
        <taxon>Basidiomycota</taxon>
        <taxon>Agaricomycotina</taxon>
        <taxon>Agaricomycetes</taxon>
        <taxon>Agaricomycetidae</taxon>
        <taxon>Boletales</taxon>
        <taxon>Paxilineae</taxon>
        <taxon>Paxillaceae</taxon>
        <taxon>Paxillus</taxon>
    </lineage>
</organism>
<accession>A0A0D0D348</accession>
<name>A0A0D0D348_9AGAM</name>
<evidence type="ECO:0000313" key="2">
    <source>
        <dbReference type="Proteomes" id="UP000054538"/>
    </source>
</evidence>
<reference evidence="1 2" key="1">
    <citation type="submission" date="2014-04" db="EMBL/GenBank/DDBJ databases">
        <authorList>
            <consortium name="DOE Joint Genome Institute"/>
            <person name="Kuo A."/>
            <person name="Kohler A."/>
            <person name="Jargeat P."/>
            <person name="Nagy L.G."/>
            <person name="Floudas D."/>
            <person name="Copeland A."/>
            <person name="Barry K.W."/>
            <person name="Cichocki N."/>
            <person name="Veneault-Fourrey C."/>
            <person name="LaButti K."/>
            <person name="Lindquist E.A."/>
            <person name="Lipzen A."/>
            <person name="Lundell T."/>
            <person name="Morin E."/>
            <person name="Murat C."/>
            <person name="Sun H."/>
            <person name="Tunlid A."/>
            <person name="Henrissat B."/>
            <person name="Grigoriev I.V."/>
            <person name="Hibbett D.S."/>
            <person name="Martin F."/>
            <person name="Nordberg H.P."/>
            <person name="Cantor M.N."/>
            <person name="Hua S.X."/>
        </authorList>
    </citation>
    <scope>NUCLEOTIDE SEQUENCE [LARGE SCALE GENOMIC DNA]</scope>
    <source>
        <strain evidence="1 2">Ve08.2h10</strain>
    </source>
</reference>
<dbReference type="OrthoDB" id="2690580at2759"/>